<proteinExistence type="predicted"/>
<keyword evidence="2" id="KW-1185">Reference proteome</keyword>
<dbReference type="GeneID" id="70238073"/>
<comment type="caution">
    <text evidence="1">The sequence shown here is derived from an EMBL/GenBank/DDBJ whole genome shotgun (WGS) entry which is preliminary data.</text>
</comment>
<accession>A0A9P8NYP0</accession>
<organism evidence="1 2">
    <name type="scientific">Ogataea philodendri</name>
    <dbReference type="NCBI Taxonomy" id="1378263"/>
    <lineage>
        <taxon>Eukaryota</taxon>
        <taxon>Fungi</taxon>
        <taxon>Dikarya</taxon>
        <taxon>Ascomycota</taxon>
        <taxon>Saccharomycotina</taxon>
        <taxon>Pichiomycetes</taxon>
        <taxon>Pichiales</taxon>
        <taxon>Pichiaceae</taxon>
        <taxon>Ogataea</taxon>
    </lineage>
</organism>
<evidence type="ECO:0000313" key="2">
    <source>
        <dbReference type="Proteomes" id="UP000769157"/>
    </source>
</evidence>
<dbReference type="EMBL" id="JAEUBE010000414">
    <property type="protein sequence ID" value="KAH3661930.1"/>
    <property type="molecule type" value="Genomic_DNA"/>
</dbReference>
<evidence type="ECO:0000313" key="1">
    <source>
        <dbReference type="EMBL" id="KAH3661930.1"/>
    </source>
</evidence>
<reference evidence="1" key="1">
    <citation type="journal article" date="2021" name="Open Biol.">
        <title>Shared evolutionary footprints suggest mitochondrial oxidative damage underlies multiple complex I losses in fungi.</title>
        <authorList>
            <person name="Schikora-Tamarit M.A."/>
            <person name="Marcet-Houben M."/>
            <person name="Nosek J."/>
            <person name="Gabaldon T."/>
        </authorList>
    </citation>
    <scope>NUCLEOTIDE SEQUENCE</scope>
    <source>
        <strain evidence="1">CBS6075</strain>
    </source>
</reference>
<name>A0A9P8NYP0_9ASCO</name>
<gene>
    <name evidence="1" type="ORF">OGAPHI_006109</name>
</gene>
<dbReference type="RefSeq" id="XP_046059034.1">
    <property type="nucleotide sequence ID" value="XM_046207364.1"/>
</dbReference>
<protein>
    <submittedName>
        <fullName evidence="1">Uncharacterized protein</fullName>
    </submittedName>
</protein>
<dbReference type="AntiFam" id="ANF00225">
    <property type="entry name" value="Shadow ORF (opposite tuf)"/>
</dbReference>
<dbReference type="Proteomes" id="UP000769157">
    <property type="component" value="Unassembled WGS sequence"/>
</dbReference>
<sequence length="558" mass="62140">MNNTPKAKPTCKLSARLRIPPENLALFAVGRKSGSCSVGLFINNKIYLDKKLFFKENSWDYKIYRYPAIKSIYKQLLIQSGDHTSTDGLSRLSEVESLTSFQSNRTEQLNNHLNIVSWHDLLGVILLGLWELQGDTDVGGSHKHLWLVVLTERSVSSTFLFGQDVHGSQELLVWLQRTNLGSNHTSLDLLSLDTSQQDTWGVTGHGLVKVLVVHLDTDNSTSTGDGEHLINRQQEWLLEISNWGWDVLVNSSHQLLNGLFTNLWLFSFQSTQSRSHDNWSFISVETVRSQQFSHFHLNKLQHLWVIDGVNLVNENNQLLDTNLSGKQQVLSGLRHLSVGGGNNNNGTVHLSSTGNHVFDVILMAWTVNVRVVSVRGFILNVSSGDGDTSGTLFWSLVNRRVVQEVGTSLLGKNLGDGGGQGGLTVIHMANGTNVDMGLGSVESSRVSHKRVGHGLGSNPCTRHTADLQRWQRSSNQNRHFLQSKIWFAMLSNSLAADWTRSSSPSDERWLKVVSNRAETRFPLNAFNWMVCPLILLTSSLSSLIRLNLSATICSCLEV</sequence>
<reference evidence="1" key="2">
    <citation type="submission" date="2021-01" db="EMBL/GenBank/DDBJ databases">
        <authorList>
            <person name="Schikora-Tamarit M.A."/>
        </authorList>
    </citation>
    <scope>NUCLEOTIDE SEQUENCE</scope>
    <source>
        <strain evidence="1">CBS6075</strain>
    </source>
</reference>
<dbReference type="AlphaFoldDB" id="A0A9P8NYP0"/>